<evidence type="ECO:0000256" key="1">
    <source>
        <dbReference type="SAM" id="Coils"/>
    </source>
</evidence>
<evidence type="ECO:0000313" key="4">
    <source>
        <dbReference type="Proteomes" id="UP000326903"/>
    </source>
</evidence>
<evidence type="ECO:0000313" key="3">
    <source>
        <dbReference type="EMBL" id="KAA9042051.1"/>
    </source>
</evidence>
<feature type="coiled-coil region" evidence="1">
    <location>
        <begin position="278"/>
        <end position="305"/>
    </location>
</feature>
<dbReference type="Proteomes" id="UP000326903">
    <property type="component" value="Unassembled WGS sequence"/>
</dbReference>
<keyword evidence="1" id="KW-0175">Coiled coil</keyword>
<name>A0A5J5IMV0_9BACT</name>
<comment type="caution">
    <text evidence="3">The sequence shown here is derived from an EMBL/GenBank/DDBJ whole genome shotgun (WGS) entry which is preliminary data.</text>
</comment>
<feature type="chain" id="PRO_5023841698" evidence="2">
    <location>
        <begin position="22"/>
        <end position="475"/>
    </location>
</feature>
<dbReference type="AlphaFoldDB" id="A0A5J5IMV0"/>
<proteinExistence type="predicted"/>
<evidence type="ECO:0000256" key="2">
    <source>
        <dbReference type="SAM" id="SignalP"/>
    </source>
</evidence>
<keyword evidence="2" id="KW-0732">Signal</keyword>
<sequence length="475" mass="53490">MGFQRAYILILLIAINLSSFAQDRDSALQNASQIPAKYYSTVNKKISGINEQLTKKALKYLAKFQRQEQKLQQRLQKLHPELALNNAADKYNEFSQKIKNKTSGIAKVVGGEYSPYMDSLGTSLSFLKQFNGVSDKVKNPLENFDLLQGNFQESEKIKAFIAQRKNELKDILSKYTHLPPGLKKEYDQLSKTAYYYSAQVQEYKDMMKDPKKIEQKALVILNKLPAFQKFMKENSQVASLFRIPSNYGTTQNLTGLQTRSSVQALIQQRIAAGGPNAQSQIQQNLAQAQAELNEVKDKFSQLMGQGGADPEMPNFKPNSQKTKTLLRRLEYGFNVQFAKSSSLLPSTANLALTVGYKLNDKSSLGVGASYNIGMGTIRHISISSQGLGLRSYLDWKIKKQFYASGGYELNYNSAFNNIEQLKNYAAWQRSGLIGISKKYPITKKTKGEMKLLYDFLAAKHIPVTSPILFRIGYSF</sequence>
<dbReference type="RefSeq" id="WP_150414180.1">
    <property type="nucleotide sequence ID" value="NZ_VYQF01000001.1"/>
</dbReference>
<protein>
    <submittedName>
        <fullName evidence="3">Uncharacterized protein</fullName>
    </submittedName>
</protein>
<reference evidence="3 4" key="1">
    <citation type="submission" date="2019-09" db="EMBL/GenBank/DDBJ databases">
        <title>Draft genome sequence of Ginsengibacter sp. BR5-29.</title>
        <authorList>
            <person name="Im W.-T."/>
        </authorList>
    </citation>
    <scope>NUCLEOTIDE SEQUENCE [LARGE SCALE GENOMIC DNA]</scope>
    <source>
        <strain evidence="3 4">BR5-29</strain>
    </source>
</reference>
<organism evidence="3 4">
    <name type="scientific">Ginsengibacter hankyongi</name>
    <dbReference type="NCBI Taxonomy" id="2607284"/>
    <lineage>
        <taxon>Bacteria</taxon>
        <taxon>Pseudomonadati</taxon>
        <taxon>Bacteroidota</taxon>
        <taxon>Chitinophagia</taxon>
        <taxon>Chitinophagales</taxon>
        <taxon>Chitinophagaceae</taxon>
        <taxon>Ginsengibacter</taxon>
    </lineage>
</organism>
<accession>A0A5J5IMV0</accession>
<gene>
    <name evidence="3" type="ORF">FW778_08550</name>
</gene>
<keyword evidence="4" id="KW-1185">Reference proteome</keyword>
<feature type="signal peptide" evidence="2">
    <location>
        <begin position="1"/>
        <end position="21"/>
    </location>
</feature>
<dbReference type="EMBL" id="VYQF01000001">
    <property type="protein sequence ID" value="KAA9042051.1"/>
    <property type="molecule type" value="Genomic_DNA"/>
</dbReference>